<dbReference type="RefSeq" id="XP_045362854.1">
    <property type="nucleotide sequence ID" value="XM_045506898.1"/>
</dbReference>
<accession>A0A9W3H8J9</accession>
<proteinExistence type="predicted"/>
<organism evidence="1">
    <name type="scientific">Camelus bactrianus</name>
    <name type="common">Bactrian camel</name>
    <dbReference type="NCBI Taxonomy" id="9837"/>
    <lineage>
        <taxon>Eukaryota</taxon>
        <taxon>Metazoa</taxon>
        <taxon>Chordata</taxon>
        <taxon>Craniata</taxon>
        <taxon>Vertebrata</taxon>
        <taxon>Euteleostomi</taxon>
        <taxon>Mammalia</taxon>
        <taxon>Eutheria</taxon>
        <taxon>Laurasiatheria</taxon>
        <taxon>Artiodactyla</taxon>
        <taxon>Tylopoda</taxon>
        <taxon>Camelidae</taxon>
        <taxon>Camelus</taxon>
    </lineage>
</organism>
<protein>
    <submittedName>
        <fullName evidence="1">Uncharacterized protein LOC123612922</fullName>
    </submittedName>
</protein>
<reference evidence="1" key="1">
    <citation type="submission" date="2025-08" db="UniProtKB">
        <authorList>
            <consortium name="RefSeq"/>
        </authorList>
    </citation>
    <scope>IDENTIFICATION</scope>
    <source>
        <tissue evidence="1">Blood</tissue>
    </source>
</reference>
<gene>
    <name evidence="1" type="primary">LOC123612922</name>
</gene>
<name>A0A9W3H8J9_CAMBA</name>
<dbReference type="AlphaFoldDB" id="A0A9W3H8J9"/>
<sequence length="393" mass="41875">MGASPNSCLCWGPMRLEQYDCSSGLLPSFLLMGVTIWHSGGHGFKSGSAGPPASSVVASTRVRGGGGHQGCGLVPWSMLGSAVSRFLPQPHSQPPVLETESAQQEQGYLQLSTGLLGGAFRKSGLFEDCALAFHRKATFPPERRVLGHPVTLRSHHPRGFSPRTCPENSQHFSLEELLPGPKRQFRGQKSRASSCVLTDSEGMLTSPLATGRCAAMGCSTLYSRDTNVHLQDLRTAPPGVVLPPWLGTRCAQRADCAWGGVGGILGSVLWTLQECDGLKTAPLLPPPGRPEPPQPGPAPWVARGFVGTHAVSVCLCGQDKVADLELRRQTYFLTELEAASPRSRLDRVGSASGESLFLASSRCRLLRQPFLRAQAGGERSLSSSSYKAADPIG</sequence>
<evidence type="ECO:0000313" key="1">
    <source>
        <dbReference type="RefSeq" id="XP_045362854.1"/>
    </source>
</evidence>